<protein>
    <submittedName>
        <fullName evidence="3">PucR family transcriptional regulator</fullName>
    </submittedName>
</protein>
<evidence type="ECO:0000313" key="3">
    <source>
        <dbReference type="EMBL" id="GAA3524130.1"/>
    </source>
</evidence>
<dbReference type="PANTHER" id="PTHR33744">
    <property type="entry name" value="CARBOHYDRATE DIACID REGULATOR"/>
    <property type="match status" value="1"/>
</dbReference>
<name>A0ABP6UXI5_9ACTN</name>
<dbReference type="InterPro" id="IPR051448">
    <property type="entry name" value="CdaR-like_regulators"/>
</dbReference>
<feature type="domain" description="Purine catabolism PurC-like" evidence="1">
    <location>
        <begin position="21"/>
        <end position="122"/>
    </location>
</feature>
<feature type="domain" description="PucR C-terminal helix-turn-helix" evidence="2">
    <location>
        <begin position="422"/>
        <end position="480"/>
    </location>
</feature>
<accession>A0ABP6UXI5</accession>
<comment type="caution">
    <text evidence="3">The sequence shown here is derived from an EMBL/GenBank/DDBJ whole genome shotgun (WGS) entry which is preliminary data.</text>
</comment>
<dbReference type="RefSeq" id="WP_218235512.1">
    <property type="nucleotide sequence ID" value="NZ_BAABBB010000006.1"/>
</dbReference>
<evidence type="ECO:0000259" key="2">
    <source>
        <dbReference type="Pfam" id="PF13556"/>
    </source>
</evidence>
<dbReference type="InterPro" id="IPR012914">
    <property type="entry name" value="PucR_dom"/>
</dbReference>
<reference evidence="4" key="1">
    <citation type="journal article" date="2019" name="Int. J. Syst. Evol. Microbiol.">
        <title>The Global Catalogue of Microorganisms (GCM) 10K type strain sequencing project: providing services to taxonomists for standard genome sequencing and annotation.</title>
        <authorList>
            <consortium name="The Broad Institute Genomics Platform"/>
            <consortium name="The Broad Institute Genome Sequencing Center for Infectious Disease"/>
            <person name="Wu L."/>
            <person name="Ma J."/>
        </authorList>
    </citation>
    <scope>NUCLEOTIDE SEQUENCE [LARGE SCALE GENOMIC DNA]</scope>
    <source>
        <strain evidence="4">JCM 17460</strain>
    </source>
</reference>
<evidence type="ECO:0000313" key="4">
    <source>
        <dbReference type="Proteomes" id="UP001500301"/>
    </source>
</evidence>
<dbReference type="Pfam" id="PF07905">
    <property type="entry name" value="PucR"/>
    <property type="match status" value="1"/>
</dbReference>
<dbReference type="PANTHER" id="PTHR33744:SF1">
    <property type="entry name" value="DNA-BINDING TRANSCRIPTIONAL ACTIVATOR ADER"/>
    <property type="match status" value="1"/>
</dbReference>
<gene>
    <name evidence="3" type="ORF">GCM10022263_10730</name>
</gene>
<organism evidence="3 4">
    <name type="scientific">Nocardioides daeguensis</name>
    <dbReference type="NCBI Taxonomy" id="908359"/>
    <lineage>
        <taxon>Bacteria</taxon>
        <taxon>Bacillati</taxon>
        <taxon>Actinomycetota</taxon>
        <taxon>Actinomycetes</taxon>
        <taxon>Propionibacteriales</taxon>
        <taxon>Nocardioidaceae</taxon>
        <taxon>Nocardioides</taxon>
    </lineage>
</organism>
<keyword evidence="4" id="KW-1185">Reference proteome</keyword>
<dbReference type="EMBL" id="BAABBB010000006">
    <property type="protein sequence ID" value="GAA3524130.1"/>
    <property type="molecule type" value="Genomic_DNA"/>
</dbReference>
<dbReference type="Pfam" id="PF13556">
    <property type="entry name" value="HTH_30"/>
    <property type="match status" value="1"/>
</dbReference>
<proteinExistence type="predicted"/>
<sequence>MAVPTVASLCSALGHHLVPAAGFEVPRTEVSAVHISELLEPEAYLSGGELLLTTGLALPDDAAGVATYVDRVRAAQVSALVLGLGPVHQTPPEVLVEACRAAGLPLLLVPPATPFLTVSRAYWTAQSRSTEERLNDVVSAHRALVEAAVAPDPAASVLSRLARWLDGWAVLLDAAGSVDLVHPLSLGEELGVLEAEVARLDVVGVHSSASFPVGDHVAAVFPLAVGNRVVGYLAAGSRRQLDAAQRRVVLTAAALLSLDAVRRQQVESARAATRRCVAVLVDLGLVDAARRLAAESDCPAPAREAAVLVVRGRDSEVLAQTVERWCPGALGVAVDRTTAWFLLPHDHGSADDLRRRLDAADPTAALTLSGPVAVETAGAVRVRLQRDLADVAAGGSVGPAPGVHLRVTRAVDGFVASASPELRAALVAWLRHRGQWEAASSALGLHRNTLRYRVARATEALGLDLDDPDVAAETWLALRARGETTVSAY</sequence>
<dbReference type="Proteomes" id="UP001500301">
    <property type="component" value="Unassembled WGS sequence"/>
</dbReference>
<dbReference type="InterPro" id="IPR025736">
    <property type="entry name" value="PucR_C-HTH_dom"/>
</dbReference>
<evidence type="ECO:0000259" key="1">
    <source>
        <dbReference type="Pfam" id="PF07905"/>
    </source>
</evidence>